<evidence type="ECO:0000313" key="2">
    <source>
        <dbReference type="EMBL" id="VEL10254.1"/>
    </source>
</evidence>
<evidence type="ECO:0000256" key="1">
    <source>
        <dbReference type="SAM" id="Phobius"/>
    </source>
</evidence>
<keyword evidence="1" id="KW-0472">Membrane</keyword>
<accession>A0A448WF48</accession>
<dbReference type="EMBL" id="CAAALY010008482">
    <property type="protein sequence ID" value="VEL10254.1"/>
    <property type="molecule type" value="Genomic_DNA"/>
</dbReference>
<gene>
    <name evidence="2" type="ORF">PXEA_LOCUS3694</name>
</gene>
<comment type="caution">
    <text evidence="2">The sequence shown here is derived from an EMBL/GenBank/DDBJ whole genome shotgun (WGS) entry which is preliminary data.</text>
</comment>
<keyword evidence="1" id="KW-1133">Transmembrane helix</keyword>
<dbReference type="Proteomes" id="UP000784294">
    <property type="component" value="Unassembled WGS sequence"/>
</dbReference>
<keyword evidence="3" id="KW-1185">Reference proteome</keyword>
<organism evidence="2 3">
    <name type="scientific">Protopolystoma xenopodis</name>
    <dbReference type="NCBI Taxonomy" id="117903"/>
    <lineage>
        <taxon>Eukaryota</taxon>
        <taxon>Metazoa</taxon>
        <taxon>Spiralia</taxon>
        <taxon>Lophotrochozoa</taxon>
        <taxon>Platyhelminthes</taxon>
        <taxon>Monogenea</taxon>
        <taxon>Polyopisthocotylea</taxon>
        <taxon>Polystomatidea</taxon>
        <taxon>Polystomatidae</taxon>
        <taxon>Protopolystoma</taxon>
    </lineage>
</organism>
<keyword evidence="1" id="KW-0812">Transmembrane</keyword>
<protein>
    <submittedName>
        <fullName evidence="2">Uncharacterized protein</fullName>
    </submittedName>
</protein>
<name>A0A448WF48_9PLAT</name>
<proteinExistence type="predicted"/>
<sequence>MTDLLNSKLGLYQQTRGQANIHHDEVVPLFCNCPFRVVQLSELVIGLTRYHLSPMLSSILQLTSLQHELASTFCRPSVSSGLLRLPWILLMGPGMPQKQSTSQATGPTEFLHGIEELFNSHCLSGHETQCRQLDLLDMEDLAKWHSELQQMCSFSGDKMSYSREGMMLLHALSSSAIMLFTSLLLACVSRQANLNCTTFRNLVGLPQ</sequence>
<reference evidence="2" key="1">
    <citation type="submission" date="2018-11" db="EMBL/GenBank/DDBJ databases">
        <authorList>
            <consortium name="Pathogen Informatics"/>
        </authorList>
    </citation>
    <scope>NUCLEOTIDE SEQUENCE</scope>
</reference>
<feature type="transmembrane region" description="Helical" evidence="1">
    <location>
        <begin position="167"/>
        <end position="186"/>
    </location>
</feature>
<evidence type="ECO:0000313" key="3">
    <source>
        <dbReference type="Proteomes" id="UP000784294"/>
    </source>
</evidence>
<dbReference type="AlphaFoldDB" id="A0A448WF48"/>